<dbReference type="OMA" id="SMPEREM"/>
<dbReference type="InterPro" id="IPR039525">
    <property type="entry name" value="RNF126-like_zinc-ribbon"/>
</dbReference>
<dbReference type="InterPro" id="IPR039907">
    <property type="entry name" value="NOB1"/>
</dbReference>
<keyword evidence="9" id="KW-0378">Hydrolase</keyword>
<dbReference type="InterPro" id="IPR036283">
    <property type="entry name" value="NOB1_Zf-like_sf"/>
</dbReference>
<dbReference type="PROSITE" id="PS50089">
    <property type="entry name" value="ZF_RING_2"/>
    <property type="match status" value="1"/>
</dbReference>
<dbReference type="CDD" id="cd09876">
    <property type="entry name" value="PIN_Nob1-like"/>
    <property type="match status" value="1"/>
</dbReference>
<evidence type="ECO:0000256" key="12">
    <source>
        <dbReference type="SAM" id="MobiDB-lite"/>
    </source>
</evidence>
<evidence type="ECO:0000256" key="4">
    <source>
        <dbReference type="ARBA" id="ARBA00022679"/>
    </source>
</evidence>
<dbReference type="GO" id="GO:0005737">
    <property type="term" value="C:cytoplasm"/>
    <property type="evidence" value="ECO:0007669"/>
    <property type="project" value="UniProtKB-ARBA"/>
</dbReference>
<keyword evidence="4" id="KW-0808">Transferase</keyword>
<dbReference type="InterPro" id="IPR033411">
    <property type="entry name" value="Ribonuclease_PIN"/>
</dbReference>
<keyword evidence="8" id="KW-0833">Ubl conjugation pathway</keyword>
<dbReference type="GO" id="GO:0004521">
    <property type="term" value="F:RNA endonuclease activity"/>
    <property type="evidence" value="ECO:0007669"/>
    <property type="project" value="UniProtKB-ARBA"/>
</dbReference>
<protein>
    <recommendedName>
        <fullName evidence="3">RING-type E3 ubiquitin transferase</fullName>
        <ecNumber evidence="3">2.3.2.27</ecNumber>
    </recommendedName>
</protein>
<evidence type="ECO:0000256" key="9">
    <source>
        <dbReference type="ARBA" id="ARBA00022801"/>
    </source>
</evidence>
<dbReference type="FunFam" id="3.40.50.1010:FF:000020">
    <property type="entry name" value="20S-pre-rRNA D-site endonuclease NOB1"/>
    <property type="match status" value="1"/>
</dbReference>
<dbReference type="EMBL" id="UYYF01004301">
    <property type="protein sequence ID" value="VDN01880.1"/>
    <property type="molecule type" value="Genomic_DNA"/>
</dbReference>
<comment type="catalytic activity">
    <reaction evidence="1">
        <text>S-ubiquitinyl-[E2 ubiquitin-conjugating enzyme]-L-cysteine + [acceptor protein]-L-lysine = [E2 ubiquitin-conjugating enzyme]-L-cysteine + N(6)-ubiquitinyl-[acceptor protein]-L-lysine.</text>
        <dbReference type="EC" id="2.3.2.27"/>
    </reaction>
</comment>
<dbReference type="InterPro" id="IPR013083">
    <property type="entry name" value="Znf_RING/FYVE/PHD"/>
</dbReference>
<accession>A0A0N5CWL5</accession>
<dbReference type="InterPro" id="IPR014881">
    <property type="entry name" value="NOB1_Zn-bd"/>
</dbReference>
<evidence type="ECO:0000313" key="16">
    <source>
        <dbReference type="WBParaSite" id="TCLT_0000474001-mRNA-1"/>
    </source>
</evidence>
<reference evidence="16" key="1">
    <citation type="submission" date="2017-02" db="UniProtKB">
        <authorList>
            <consortium name="WormBaseParasite"/>
        </authorList>
    </citation>
    <scope>IDENTIFICATION</scope>
</reference>
<evidence type="ECO:0000256" key="11">
    <source>
        <dbReference type="PROSITE-ProRule" id="PRU00175"/>
    </source>
</evidence>
<keyword evidence="7 11" id="KW-0863">Zinc-finger</keyword>
<dbReference type="Gene3D" id="3.30.40.10">
    <property type="entry name" value="Zinc/RING finger domain, C3HC4 (zinc finger)"/>
    <property type="match status" value="1"/>
</dbReference>
<feature type="compositionally biased region" description="Low complexity" evidence="12">
    <location>
        <begin position="403"/>
        <end position="416"/>
    </location>
</feature>
<evidence type="ECO:0000256" key="10">
    <source>
        <dbReference type="ARBA" id="ARBA00022833"/>
    </source>
</evidence>
<evidence type="ECO:0000313" key="15">
    <source>
        <dbReference type="Proteomes" id="UP000276776"/>
    </source>
</evidence>
<dbReference type="Pfam" id="PF17146">
    <property type="entry name" value="PIN_6"/>
    <property type="match status" value="1"/>
</dbReference>
<evidence type="ECO:0000256" key="6">
    <source>
        <dbReference type="ARBA" id="ARBA00022723"/>
    </source>
</evidence>
<keyword evidence="15" id="KW-1185">Reference proteome</keyword>
<dbReference type="SUPFAM" id="SSF144206">
    <property type="entry name" value="NOB1 zinc finger-like"/>
    <property type="match status" value="1"/>
</dbReference>
<dbReference type="EC" id="2.3.2.27" evidence="3"/>
<dbReference type="WBParaSite" id="TCLT_0000474001-mRNA-1">
    <property type="protein sequence ID" value="TCLT_0000474001-mRNA-1"/>
    <property type="gene ID" value="TCLT_0000474001"/>
</dbReference>
<dbReference type="GO" id="GO:0016787">
    <property type="term" value="F:hydrolase activity"/>
    <property type="evidence" value="ECO:0007669"/>
    <property type="project" value="UniProtKB-KW"/>
</dbReference>
<keyword evidence="6" id="KW-0479">Metal-binding</keyword>
<sequence>METAKDVPVQRLVVDSSAFIKRAPLHELGSEIYTVPGVIDELKCEKMRHLLASLPFEIQVQEPSRDSLHIITEFSKKTGDYPSLSAVDLKLLSLTHDLHLELCGASSLNYEFKGTEQYETHISSTKNESESYSNINNTDNDITDQRSSDSDCGTWLDENNVDELLQNSGEEVVPVKDLKVACITSDFAMQNILLRLGLNLLSINGYKISRLKNYILRCRACFATTANMTKRFCHRCGNDSLHRVAVSINEDGTMQLHINWDRLKSARGLKHSLPAPKGGKHAVGPQLFEDQPIPQNRMARCHQDATAGPFVMKDVTSSLLSLNIVQRTPVKISSMSTFYCHSCEQAVSLRDGDFVCARCGGEFIEELSVGNSPSMSPFEMIFGQFISDRTPRNTNVVSSSDTQQNENQEQQPQPSSIRFPMVPGEDDNVVVRFLNQLLSDLSAQGTQVQLQITREPNAQGTIFHGLLSDYAFGENGLDQIVTQLLNQFEGGSTPVDPKLLANLPMTTVEKKHIESDAQCTTCMETFKENEVVAILDCQHIFHRECILPWLTRSDTCPVCRKTVDATKWRNINPMDELD</sequence>
<evidence type="ECO:0000256" key="5">
    <source>
        <dbReference type="ARBA" id="ARBA00022722"/>
    </source>
</evidence>
<dbReference type="InterPro" id="IPR001841">
    <property type="entry name" value="Znf_RING"/>
</dbReference>
<dbReference type="SMART" id="SM00184">
    <property type="entry name" value="RING"/>
    <property type="match status" value="1"/>
</dbReference>
<evidence type="ECO:0000313" key="14">
    <source>
        <dbReference type="EMBL" id="VDN01880.1"/>
    </source>
</evidence>
<comment type="similarity">
    <text evidence="2">Belongs to the NOB1 family.</text>
</comment>
<dbReference type="Gene3D" id="3.40.50.1010">
    <property type="entry name" value="5'-nuclease"/>
    <property type="match status" value="1"/>
</dbReference>
<feature type="compositionally biased region" description="Polar residues" evidence="12">
    <location>
        <begin position="123"/>
        <end position="133"/>
    </location>
</feature>
<dbReference type="Pfam" id="PF08772">
    <property type="entry name" value="Zn_ribbon_NOB1"/>
    <property type="match status" value="1"/>
</dbReference>
<dbReference type="GO" id="GO:0030688">
    <property type="term" value="C:preribosome, small subunit precursor"/>
    <property type="evidence" value="ECO:0007669"/>
    <property type="project" value="TreeGrafter"/>
</dbReference>
<reference evidence="14 15" key="2">
    <citation type="submission" date="2018-11" db="EMBL/GenBank/DDBJ databases">
        <authorList>
            <consortium name="Pathogen Informatics"/>
        </authorList>
    </citation>
    <scope>NUCLEOTIDE SEQUENCE [LARGE SCALE GENOMIC DNA]</scope>
</reference>
<feature type="domain" description="RING-type" evidence="13">
    <location>
        <begin position="519"/>
        <end position="560"/>
    </location>
</feature>
<evidence type="ECO:0000259" key="13">
    <source>
        <dbReference type="PROSITE" id="PS50089"/>
    </source>
</evidence>
<dbReference type="SUPFAM" id="SSF57850">
    <property type="entry name" value="RING/U-box"/>
    <property type="match status" value="1"/>
</dbReference>
<name>A0A0N5CWL5_THECL</name>
<evidence type="ECO:0000256" key="8">
    <source>
        <dbReference type="ARBA" id="ARBA00022786"/>
    </source>
</evidence>
<dbReference type="Pfam" id="PF14369">
    <property type="entry name" value="Zn_ribbon_19"/>
    <property type="match status" value="1"/>
</dbReference>
<dbReference type="STRING" id="103827.A0A0N5CWL5"/>
<dbReference type="AlphaFoldDB" id="A0A0N5CWL5"/>
<dbReference type="GO" id="GO:0061630">
    <property type="term" value="F:ubiquitin protein ligase activity"/>
    <property type="evidence" value="ECO:0007669"/>
    <property type="project" value="UniProtKB-EC"/>
</dbReference>
<proteinExistence type="inferred from homology"/>
<dbReference type="GO" id="GO:0008270">
    <property type="term" value="F:zinc ion binding"/>
    <property type="evidence" value="ECO:0007669"/>
    <property type="project" value="UniProtKB-KW"/>
</dbReference>
<evidence type="ECO:0000256" key="1">
    <source>
        <dbReference type="ARBA" id="ARBA00000900"/>
    </source>
</evidence>
<dbReference type="GO" id="GO:0030490">
    <property type="term" value="P:maturation of SSU-rRNA"/>
    <property type="evidence" value="ECO:0007669"/>
    <property type="project" value="TreeGrafter"/>
</dbReference>
<dbReference type="PANTHER" id="PTHR12814">
    <property type="entry name" value="RNA-BINDING PROTEIN NOB1"/>
    <property type="match status" value="1"/>
</dbReference>
<feature type="region of interest" description="Disordered" evidence="12">
    <location>
        <begin position="123"/>
        <end position="147"/>
    </location>
</feature>
<dbReference type="Gene3D" id="6.20.210.10">
    <property type="entry name" value="Nin one binding (NOB1), Zn-ribbon-like"/>
    <property type="match status" value="1"/>
</dbReference>
<evidence type="ECO:0000256" key="3">
    <source>
        <dbReference type="ARBA" id="ARBA00012483"/>
    </source>
</evidence>
<gene>
    <name evidence="14" type="ORF">TCLT_LOCUS4729</name>
</gene>
<feature type="region of interest" description="Disordered" evidence="12">
    <location>
        <begin position="392"/>
        <end position="419"/>
    </location>
</feature>
<evidence type="ECO:0000256" key="2">
    <source>
        <dbReference type="ARBA" id="ARBA00005858"/>
    </source>
</evidence>
<dbReference type="PANTHER" id="PTHR12814:SF2">
    <property type="entry name" value="RNA-BINDING PROTEIN NOB1"/>
    <property type="match status" value="1"/>
</dbReference>
<dbReference type="GO" id="GO:0031981">
    <property type="term" value="C:nuclear lumen"/>
    <property type="evidence" value="ECO:0007669"/>
    <property type="project" value="UniProtKB-ARBA"/>
</dbReference>
<dbReference type="OrthoDB" id="446759at2759"/>
<organism evidence="16">
    <name type="scientific">Thelazia callipaeda</name>
    <name type="common">Oriental eyeworm</name>
    <name type="synonym">Parasitic nematode</name>
    <dbReference type="NCBI Taxonomy" id="103827"/>
    <lineage>
        <taxon>Eukaryota</taxon>
        <taxon>Metazoa</taxon>
        <taxon>Ecdysozoa</taxon>
        <taxon>Nematoda</taxon>
        <taxon>Chromadorea</taxon>
        <taxon>Rhabditida</taxon>
        <taxon>Spirurina</taxon>
        <taxon>Spiruromorpha</taxon>
        <taxon>Thelazioidea</taxon>
        <taxon>Thelaziidae</taxon>
        <taxon>Thelazia</taxon>
    </lineage>
</organism>
<dbReference type="CDD" id="cd16454">
    <property type="entry name" value="RING-H2_PA-TM-RING"/>
    <property type="match status" value="1"/>
</dbReference>
<evidence type="ECO:0000256" key="7">
    <source>
        <dbReference type="ARBA" id="ARBA00022771"/>
    </source>
</evidence>
<dbReference type="Pfam" id="PF13639">
    <property type="entry name" value="zf-RING_2"/>
    <property type="match status" value="1"/>
</dbReference>
<dbReference type="Proteomes" id="UP000276776">
    <property type="component" value="Unassembled WGS sequence"/>
</dbReference>
<keyword evidence="10" id="KW-0862">Zinc</keyword>
<keyword evidence="5" id="KW-0540">Nuclease</keyword>
<feature type="compositionally biased region" description="Polar residues" evidence="12">
    <location>
        <begin position="392"/>
        <end position="402"/>
    </location>
</feature>